<evidence type="ECO:0000313" key="2">
    <source>
        <dbReference type="EnsemblMetazoa" id="CLYHEMP016191.1"/>
    </source>
</evidence>
<evidence type="ECO:0000313" key="3">
    <source>
        <dbReference type="Proteomes" id="UP000594262"/>
    </source>
</evidence>
<proteinExistence type="predicted"/>
<reference evidence="2" key="1">
    <citation type="submission" date="2021-01" db="UniProtKB">
        <authorList>
            <consortium name="EnsemblMetazoa"/>
        </authorList>
    </citation>
    <scope>IDENTIFICATION</scope>
</reference>
<dbReference type="RefSeq" id="XP_066921659.1">
    <property type="nucleotide sequence ID" value="XM_067065558.1"/>
</dbReference>
<dbReference type="PANTHER" id="PTHR16230:SF3">
    <property type="entry name" value="BIOGENESIS OF LYSOSOMAL ORGANELLES COMPLEX-1, SUBUNIT 4, CAPPUCCINO"/>
    <property type="match status" value="1"/>
</dbReference>
<dbReference type="Proteomes" id="UP000594262">
    <property type="component" value="Unplaced"/>
</dbReference>
<dbReference type="GO" id="GO:0031083">
    <property type="term" value="C:BLOC-1 complex"/>
    <property type="evidence" value="ECO:0007669"/>
    <property type="project" value="TreeGrafter"/>
</dbReference>
<dbReference type="EnsemblMetazoa" id="CLYHEMT016191.1">
    <property type="protein sequence ID" value="CLYHEMP016191.1"/>
    <property type="gene ID" value="CLYHEMG016191"/>
</dbReference>
<dbReference type="InterPro" id="IPR024857">
    <property type="entry name" value="Cappuccino"/>
</dbReference>
<feature type="coiled-coil region" evidence="1">
    <location>
        <begin position="95"/>
        <end position="122"/>
    </location>
</feature>
<name>A0A7M6DMG7_9CNID</name>
<dbReference type="GeneID" id="136808984"/>
<sequence>MAENIGEEESEVKSIEEELALDLKSFLTVDVSKQKEEIDTLISGVLAKLEEFCQVIENIRTESKDVLFTIAPVLHERCMETKPLFQQIDDLERFIAVVHNAVDDAENKVKIAEKELGSKNIKKILHNVPVPKFLQRKKEIQPYLKREVQGKDYEKPIGFKTEDYFEASFHLPLDDQLVSSTEEESND</sequence>
<organism evidence="2 3">
    <name type="scientific">Clytia hemisphaerica</name>
    <dbReference type="NCBI Taxonomy" id="252671"/>
    <lineage>
        <taxon>Eukaryota</taxon>
        <taxon>Metazoa</taxon>
        <taxon>Cnidaria</taxon>
        <taxon>Hydrozoa</taxon>
        <taxon>Hydroidolina</taxon>
        <taxon>Leptothecata</taxon>
        <taxon>Obeliida</taxon>
        <taxon>Clytiidae</taxon>
        <taxon>Clytia</taxon>
    </lineage>
</organism>
<protein>
    <recommendedName>
        <fullName evidence="4">Biogenesis of lysosome-related organelles complex 1 subunit 4</fullName>
    </recommendedName>
</protein>
<dbReference type="AlphaFoldDB" id="A0A7M6DMG7"/>
<evidence type="ECO:0000256" key="1">
    <source>
        <dbReference type="SAM" id="Coils"/>
    </source>
</evidence>
<evidence type="ECO:0008006" key="4">
    <source>
        <dbReference type="Google" id="ProtNLM"/>
    </source>
</evidence>
<accession>A0A7M6DMG7</accession>
<keyword evidence="3" id="KW-1185">Reference proteome</keyword>
<keyword evidence="1" id="KW-0175">Coiled coil</keyword>
<dbReference type="OrthoDB" id="2372305at2759"/>
<dbReference type="PANTHER" id="PTHR16230">
    <property type="entry name" value="CAPPUCCINO"/>
    <property type="match status" value="1"/>
</dbReference>